<dbReference type="InterPro" id="IPR036291">
    <property type="entry name" value="NAD(P)-bd_dom_sf"/>
</dbReference>
<dbReference type="PRINTS" id="PR00080">
    <property type="entry name" value="SDRFAMILY"/>
</dbReference>
<reference evidence="2" key="1">
    <citation type="submission" date="2017-09" db="EMBL/GenBank/DDBJ databases">
        <title>Contemporary evolution of a Lepidopteran species, Heliothis virescens, in response to modern agricultural practices.</title>
        <authorList>
            <person name="Fritz M.L."/>
            <person name="Deyonke A.M."/>
            <person name="Papanicolaou A."/>
            <person name="Micinski S."/>
            <person name="Westbrook J."/>
            <person name="Gould F."/>
        </authorList>
    </citation>
    <scope>NUCLEOTIDE SEQUENCE [LARGE SCALE GENOMIC DNA]</scope>
    <source>
        <strain evidence="2">HvINT-</strain>
        <tissue evidence="2">Whole body</tissue>
    </source>
</reference>
<sequence length="247" mass="26252">MSFVKKVVLITGGSAGIGATTAEFFANEGATVAIVGRNEAKLNAVAERCQKLGVPTLAIKADVAKDEEADTIVKKTIDKFGRLDVLVNNAGILREAGILSEKFLSSYDEVMNINLRGTVRITHFAAPHLIKTKGSIVNVSSIAGQCTMRPNNIAYRTSKAAMTHFTRCVALELAPKGVRVNSVSPGPVKTEIFDGLEVNADMLTSKTALHRLSEASEIADMIVYLASDNAKGITGSNYVIDNGSLLV</sequence>
<dbReference type="PRINTS" id="PR00081">
    <property type="entry name" value="GDHRDH"/>
</dbReference>
<evidence type="ECO:0000259" key="1">
    <source>
        <dbReference type="SMART" id="SM00822"/>
    </source>
</evidence>
<proteinExistence type="predicted"/>
<dbReference type="Gene3D" id="3.40.50.720">
    <property type="entry name" value="NAD(P)-binding Rossmann-like Domain"/>
    <property type="match status" value="1"/>
</dbReference>
<evidence type="ECO:0000313" key="2">
    <source>
        <dbReference type="EMBL" id="PCG71567.1"/>
    </source>
</evidence>
<dbReference type="InterPro" id="IPR002347">
    <property type="entry name" value="SDR_fam"/>
</dbReference>
<organism evidence="2">
    <name type="scientific">Heliothis virescens</name>
    <name type="common">Tobacco budworm moth</name>
    <dbReference type="NCBI Taxonomy" id="7102"/>
    <lineage>
        <taxon>Eukaryota</taxon>
        <taxon>Metazoa</taxon>
        <taxon>Ecdysozoa</taxon>
        <taxon>Arthropoda</taxon>
        <taxon>Hexapoda</taxon>
        <taxon>Insecta</taxon>
        <taxon>Pterygota</taxon>
        <taxon>Neoptera</taxon>
        <taxon>Endopterygota</taxon>
        <taxon>Lepidoptera</taxon>
        <taxon>Glossata</taxon>
        <taxon>Ditrysia</taxon>
        <taxon>Noctuoidea</taxon>
        <taxon>Noctuidae</taxon>
        <taxon>Heliothinae</taxon>
        <taxon>Heliothis</taxon>
    </lineage>
</organism>
<dbReference type="STRING" id="7102.A0A2A4JHN9"/>
<accession>A0A2A4JHN9</accession>
<dbReference type="SUPFAM" id="SSF51735">
    <property type="entry name" value="NAD(P)-binding Rossmann-fold domains"/>
    <property type="match status" value="1"/>
</dbReference>
<dbReference type="SMART" id="SM00822">
    <property type="entry name" value="PKS_KR"/>
    <property type="match status" value="1"/>
</dbReference>
<dbReference type="AlphaFoldDB" id="A0A2A4JHN9"/>
<feature type="domain" description="Ketoreductase" evidence="1">
    <location>
        <begin position="6"/>
        <end position="186"/>
    </location>
</feature>
<name>A0A2A4JHN9_HELVI</name>
<dbReference type="InterPro" id="IPR057326">
    <property type="entry name" value="KR_dom"/>
</dbReference>
<comment type="caution">
    <text evidence="2">The sequence shown here is derived from an EMBL/GenBank/DDBJ whole genome shotgun (WGS) entry which is preliminary data.</text>
</comment>
<dbReference type="FunFam" id="3.40.50.720:FF:000084">
    <property type="entry name" value="Short-chain dehydrogenase reductase"/>
    <property type="match status" value="1"/>
</dbReference>
<protein>
    <recommendedName>
        <fullName evidence="1">Ketoreductase domain-containing protein</fullName>
    </recommendedName>
</protein>
<dbReference type="EMBL" id="NWSH01001353">
    <property type="protein sequence ID" value="PCG71567.1"/>
    <property type="molecule type" value="Genomic_DNA"/>
</dbReference>
<gene>
    <name evidence="2" type="ORF">B5V51_1724</name>
</gene>
<dbReference type="PANTHER" id="PTHR43975">
    <property type="entry name" value="ZGC:101858"/>
    <property type="match status" value="1"/>
</dbReference>
<dbReference type="Pfam" id="PF13561">
    <property type="entry name" value="adh_short_C2"/>
    <property type="match status" value="1"/>
</dbReference>
<dbReference type="PANTHER" id="PTHR43975:SF2">
    <property type="entry name" value="EG:BACR7A4.14 PROTEIN-RELATED"/>
    <property type="match status" value="1"/>
</dbReference>